<proteinExistence type="predicted"/>
<reference evidence="3" key="3">
    <citation type="submission" date="2023-04" db="EMBL/GenBank/DDBJ databases">
        <authorList>
            <person name="Wang Y."/>
        </authorList>
    </citation>
    <scope>NUCLEOTIDE SEQUENCE</scope>
    <source>
        <strain evidence="3">ZW18</strain>
    </source>
</reference>
<evidence type="ECO:0000313" key="4">
    <source>
        <dbReference type="Proteomes" id="UP000181860"/>
    </source>
</evidence>
<gene>
    <name evidence="3" type="ORF">QEJ78_02165</name>
    <name evidence="2" type="ORF">SAMN02983011_01719</name>
</gene>
<dbReference type="EMBL" id="FMXC01000021">
    <property type="protein sequence ID" value="SDA61904.1"/>
    <property type="molecule type" value="Genomic_DNA"/>
</dbReference>
<name>A0AAX3UFM6_9LACO</name>
<reference evidence="2 4" key="1">
    <citation type="submission" date="2016-10" db="EMBL/GenBank/DDBJ databases">
        <authorList>
            <person name="Varghese N."/>
            <person name="Submissions S."/>
        </authorList>
    </citation>
    <scope>NUCLEOTIDE SEQUENCE [LARGE SCALE GENOMIC DNA]</scope>
    <source>
        <strain evidence="2 4">ATCC 43761</strain>
    </source>
</reference>
<dbReference type="Pfam" id="PF01243">
    <property type="entry name" value="PNPOx_N"/>
    <property type="match status" value="1"/>
</dbReference>
<evidence type="ECO:0000313" key="3">
    <source>
        <dbReference type="EMBL" id="WGO86313.1"/>
    </source>
</evidence>
<keyword evidence="4" id="KW-1185">Reference proteome</keyword>
<dbReference type="AlphaFoldDB" id="A0AAX3UFM6"/>
<organism evidence="3 5">
    <name type="scientific">Lactobacillus kefiranofaciens</name>
    <dbReference type="NCBI Taxonomy" id="267818"/>
    <lineage>
        <taxon>Bacteria</taxon>
        <taxon>Bacillati</taxon>
        <taxon>Bacillota</taxon>
        <taxon>Bacilli</taxon>
        <taxon>Lactobacillales</taxon>
        <taxon>Lactobacillaceae</taxon>
        <taxon>Lactobacillus</taxon>
    </lineage>
</organism>
<sequence length="161" mass="18616">MRQHVPQLTDELTNKQFLDLIVDCFHSVVFGTVDQNGDPHTNIIDIDFNEDGRLIFATTNHKNFYRNLKIHNRVSMTAMRGRETLSSIGFTLEGYVNEISPAYLDKIKAIKPALHRIYDNRAEDLNTLRPFALTPIIGSIYDLRSERTFQKQFDFVNQLAN</sequence>
<dbReference type="InterPro" id="IPR011576">
    <property type="entry name" value="Pyridox_Oxase_N"/>
</dbReference>
<evidence type="ECO:0000313" key="2">
    <source>
        <dbReference type="EMBL" id="SDA61904.1"/>
    </source>
</evidence>
<dbReference type="GeneID" id="72687002"/>
<dbReference type="RefSeq" id="WP_013854167.1">
    <property type="nucleotide sequence ID" value="NZ_CP061341.1"/>
</dbReference>
<protein>
    <submittedName>
        <fullName evidence="3">Pyridoxamine 5'-phosphate oxidase family protein</fullName>
    </submittedName>
    <submittedName>
        <fullName evidence="2">Uncharacterized protein, pyridoxamine 5'-phosphate oxidase (PNPOx-like) family</fullName>
    </submittedName>
</protein>
<dbReference type="Gene3D" id="2.30.110.10">
    <property type="entry name" value="Electron Transport, Fmn-binding Protein, Chain A"/>
    <property type="match status" value="1"/>
</dbReference>
<dbReference type="SUPFAM" id="SSF50475">
    <property type="entry name" value="FMN-binding split barrel"/>
    <property type="match status" value="1"/>
</dbReference>
<feature type="domain" description="Pyridoxamine 5'-phosphate oxidase N-terminal" evidence="1">
    <location>
        <begin position="24"/>
        <end position="107"/>
    </location>
</feature>
<dbReference type="Proteomes" id="UP001242513">
    <property type="component" value="Chromosome"/>
</dbReference>
<evidence type="ECO:0000313" key="5">
    <source>
        <dbReference type="Proteomes" id="UP001242513"/>
    </source>
</evidence>
<dbReference type="InterPro" id="IPR012349">
    <property type="entry name" value="Split_barrel_FMN-bd"/>
</dbReference>
<dbReference type="EMBL" id="CP123735">
    <property type="protein sequence ID" value="WGO86313.1"/>
    <property type="molecule type" value="Genomic_DNA"/>
</dbReference>
<dbReference type="Proteomes" id="UP000181860">
    <property type="component" value="Unassembled WGS sequence"/>
</dbReference>
<reference evidence="3" key="2">
    <citation type="journal article" date="2022" name="Food Funct.">
        <title>Lactobacillus kefiranofaciens ZW18 from Kefir enhances the anti-tumor effect of anti-programmed cell death 1 (PD-1) immunotherapy by modulating the gut microbiota.</title>
        <authorList>
            <person name="Zhao J."/>
            <person name="Wang Y."/>
            <person name="Wang J."/>
            <person name="Lv M."/>
            <person name="Zhou C."/>
            <person name="Jia L."/>
            <person name="Geng W."/>
        </authorList>
    </citation>
    <scope>NUCLEOTIDE SEQUENCE</scope>
    <source>
        <strain evidence="3">ZW18</strain>
    </source>
</reference>
<accession>A0AAX3UFM6</accession>
<evidence type="ECO:0000259" key="1">
    <source>
        <dbReference type="Pfam" id="PF01243"/>
    </source>
</evidence>